<evidence type="ECO:0000313" key="5">
    <source>
        <dbReference type="EMBL" id="MDP4541010.1"/>
    </source>
</evidence>
<dbReference type="InterPro" id="IPR023346">
    <property type="entry name" value="Lysozyme-like_dom_sf"/>
</dbReference>
<reference evidence="5 6" key="1">
    <citation type="submission" date="2023-08" db="EMBL/GenBank/DDBJ databases">
        <title>genomic of DY56.</title>
        <authorList>
            <person name="Wang Y."/>
        </authorList>
    </citation>
    <scope>NUCLEOTIDE SEQUENCE [LARGE SCALE GENOMIC DNA]</scope>
    <source>
        <strain evidence="5 6">DY56-A-20</strain>
    </source>
</reference>
<keyword evidence="5" id="KW-0456">Lyase</keyword>
<dbReference type="EMBL" id="JAVAIL010000012">
    <property type="protein sequence ID" value="MDP4541010.1"/>
    <property type="molecule type" value="Genomic_DNA"/>
</dbReference>
<keyword evidence="6" id="KW-1185">Reference proteome</keyword>
<dbReference type="Pfam" id="PF01464">
    <property type="entry name" value="SLT"/>
    <property type="match status" value="1"/>
</dbReference>
<sequence>IAEYCLSVWAHLEERSDRKTMPKGMVMKNLLLAILFLSVPASAQQAQLQTFSPERSSAFLMLTPGVPSTASPLDDSKALPSPTGALEADFANFNGTMEPEADLSYDVVPAATFVPDWMRGGRPKFEYSVYRRRAYFPDPDCLTTGYFPRHGISADAQSRRRLYFHNILTAACEAGVPVRLFDALVAQESRYRPHARSHAGAMGLTQLMPGTARHLKVGNPWDVRENLTGGARYLREQLDRFGSWELALAAYNAGPGRIEQYDGIPPFRETRNYVRAIMSTLDGGAAPIVRSPPLLAANPFRRTKLVSFARPSKIPED</sequence>
<organism evidence="5 6">
    <name type="scientific">Qipengyuania benthica</name>
    <dbReference type="NCBI Taxonomy" id="3067651"/>
    <lineage>
        <taxon>Bacteria</taxon>
        <taxon>Pseudomonadati</taxon>
        <taxon>Pseudomonadota</taxon>
        <taxon>Alphaproteobacteria</taxon>
        <taxon>Sphingomonadales</taxon>
        <taxon>Erythrobacteraceae</taxon>
        <taxon>Qipengyuania</taxon>
    </lineage>
</organism>
<comment type="caution">
    <text evidence="5">The sequence shown here is derived from an EMBL/GenBank/DDBJ whole genome shotgun (WGS) entry which is preliminary data.</text>
</comment>
<evidence type="ECO:0000256" key="2">
    <source>
        <dbReference type="ARBA" id="ARBA00009387"/>
    </source>
</evidence>
<dbReference type="InterPro" id="IPR008258">
    <property type="entry name" value="Transglycosylase_SLT_dom_1"/>
</dbReference>
<proteinExistence type="inferred from homology"/>
<feature type="chain" id="PRO_5046313653" evidence="3">
    <location>
        <begin position="44"/>
        <end position="317"/>
    </location>
</feature>
<evidence type="ECO:0000259" key="4">
    <source>
        <dbReference type="Pfam" id="PF01464"/>
    </source>
</evidence>
<dbReference type="PANTHER" id="PTHR37423">
    <property type="entry name" value="SOLUBLE LYTIC MUREIN TRANSGLYCOSYLASE-RELATED"/>
    <property type="match status" value="1"/>
</dbReference>
<feature type="non-terminal residue" evidence="5">
    <location>
        <position position="1"/>
    </location>
</feature>
<accession>A0ABT9HCF2</accession>
<feature type="signal peptide" evidence="3">
    <location>
        <begin position="1"/>
        <end position="43"/>
    </location>
</feature>
<evidence type="ECO:0000256" key="1">
    <source>
        <dbReference type="ARBA" id="ARBA00007734"/>
    </source>
</evidence>
<evidence type="ECO:0000313" key="6">
    <source>
        <dbReference type="Proteomes" id="UP001235664"/>
    </source>
</evidence>
<name>A0ABT9HCF2_9SPHN</name>
<protein>
    <submittedName>
        <fullName evidence="5">Lytic transglycosylase domain-containing protein</fullName>
        <ecNumber evidence="5">4.2.2.n1</ecNumber>
    </submittedName>
</protein>
<gene>
    <name evidence="5" type="ORF">Q9K01_15385</name>
</gene>
<dbReference type="RefSeq" id="WP_305930999.1">
    <property type="nucleotide sequence ID" value="NZ_JAVAIL010000012.1"/>
</dbReference>
<dbReference type="Gene3D" id="1.10.530.10">
    <property type="match status" value="1"/>
</dbReference>
<dbReference type="Proteomes" id="UP001235664">
    <property type="component" value="Unassembled WGS sequence"/>
</dbReference>
<comment type="similarity">
    <text evidence="2">Belongs to the virb1 family.</text>
</comment>
<feature type="domain" description="Transglycosylase SLT" evidence="4">
    <location>
        <begin position="167"/>
        <end position="272"/>
    </location>
</feature>
<keyword evidence="3" id="KW-0732">Signal</keyword>
<comment type="similarity">
    <text evidence="1">Belongs to the transglycosylase Slt family.</text>
</comment>
<dbReference type="PANTHER" id="PTHR37423:SF2">
    <property type="entry name" value="MEMBRANE-BOUND LYTIC MUREIN TRANSGLYCOSYLASE C"/>
    <property type="match status" value="1"/>
</dbReference>
<dbReference type="EC" id="4.2.2.n1" evidence="5"/>
<dbReference type="GO" id="GO:0016829">
    <property type="term" value="F:lyase activity"/>
    <property type="evidence" value="ECO:0007669"/>
    <property type="project" value="UniProtKB-KW"/>
</dbReference>
<dbReference type="SUPFAM" id="SSF53955">
    <property type="entry name" value="Lysozyme-like"/>
    <property type="match status" value="1"/>
</dbReference>
<dbReference type="CDD" id="cd00254">
    <property type="entry name" value="LT-like"/>
    <property type="match status" value="1"/>
</dbReference>
<evidence type="ECO:0000256" key="3">
    <source>
        <dbReference type="SAM" id="SignalP"/>
    </source>
</evidence>